<evidence type="ECO:0000256" key="3">
    <source>
        <dbReference type="ARBA" id="ARBA00022475"/>
    </source>
</evidence>
<keyword evidence="15" id="KW-1185">Reference proteome</keyword>
<evidence type="ECO:0000256" key="11">
    <source>
        <dbReference type="SAM" id="MobiDB-lite"/>
    </source>
</evidence>
<dbReference type="Pfam" id="PF12019">
    <property type="entry name" value="GspH"/>
    <property type="match status" value="1"/>
</dbReference>
<feature type="transmembrane region" description="Helical" evidence="12">
    <location>
        <begin position="52"/>
        <end position="75"/>
    </location>
</feature>
<keyword evidence="4" id="KW-0488">Methylation</keyword>
<feature type="region of interest" description="Disordered" evidence="11">
    <location>
        <begin position="20"/>
        <end position="46"/>
    </location>
</feature>
<evidence type="ECO:0000256" key="5">
    <source>
        <dbReference type="ARBA" id="ARBA00022519"/>
    </source>
</evidence>
<keyword evidence="6 12" id="KW-0812">Transmembrane</keyword>
<feature type="compositionally biased region" description="Basic and acidic residues" evidence="11">
    <location>
        <begin position="34"/>
        <end position="46"/>
    </location>
</feature>
<organism evidence="14 15">
    <name type="scientific">Blastomonas natatoria</name>
    <dbReference type="NCBI Taxonomy" id="34015"/>
    <lineage>
        <taxon>Bacteria</taxon>
        <taxon>Pseudomonadati</taxon>
        <taxon>Pseudomonadota</taxon>
        <taxon>Alphaproteobacteria</taxon>
        <taxon>Sphingomonadales</taxon>
        <taxon>Sphingomonadaceae</taxon>
        <taxon>Blastomonas</taxon>
    </lineage>
</organism>
<evidence type="ECO:0000256" key="4">
    <source>
        <dbReference type="ARBA" id="ARBA00022481"/>
    </source>
</evidence>
<dbReference type="Gene3D" id="3.55.40.10">
    <property type="entry name" value="minor pseudopilin epsh domain"/>
    <property type="match status" value="1"/>
</dbReference>
<comment type="similarity">
    <text evidence="9">Belongs to the GSP H family.</text>
</comment>
<dbReference type="InterPro" id="IPR045584">
    <property type="entry name" value="Pilin-like"/>
</dbReference>
<dbReference type="GO" id="GO:0005886">
    <property type="term" value="C:plasma membrane"/>
    <property type="evidence" value="ECO:0007669"/>
    <property type="project" value="UniProtKB-SubCell"/>
</dbReference>
<dbReference type="InterPro" id="IPR022346">
    <property type="entry name" value="T2SS_GspH"/>
</dbReference>
<name>A0A2V3VB80_9SPHN</name>
<evidence type="ECO:0000256" key="7">
    <source>
        <dbReference type="ARBA" id="ARBA00022989"/>
    </source>
</evidence>
<dbReference type="GO" id="GO:0015627">
    <property type="term" value="C:type II protein secretion system complex"/>
    <property type="evidence" value="ECO:0007669"/>
    <property type="project" value="InterPro"/>
</dbReference>
<dbReference type="Pfam" id="PF07963">
    <property type="entry name" value="N_methyl"/>
    <property type="match status" value="1"/>
</dbReference>
<evidence type="ECO:0000256" key="6">
    <source>
        <dbReference type="ARBA" id="ARBA00022692"/>
    </source>
</evidence>
<dbReference type="NCBIfam" id="TIGR02532">
    <property type="entry name" value="IV_pilin_GFxxxE"/>
    <property type="match status" value="1"/>
</dbReference>
<comment type="caution">
    <text evidence="14">The sequence shown here is derived from an EMBL/GenBank/DDBJ whole genome shotgun (WGS) entry which is preliminary data.</text>
</comment>
<dbReference type="GO" id="GO:0015628">
    <property type="term" value="P:protein secretion by the type II secretion system"/>
    <property type="evidence" value="ECO:0007669"/>
    <property type="project" value="InterPro"/>
</dbReference>
<dbReference type="SUPFAM" id="SSF54523">
    <property type="entry name" value="Pili subunits"/>
    <property type="match status" value="1"/>
</dbReference>
<evidence type="ECO:0000256" key="2">
    <source>
        <dbReference type="ARBA" id="ARBA00021549"/>
    </source>
</evidence>
<sequence length="203" mass="21859">MRILLQMALEGGLIPKSPSPFPRRFASRAPSLSRWEREGAPKARKGEGDQGFTLIELMVVLFIIGLVAGAVVLALPGDSAALSEDADRFAARVAAARDEAVVSARPIAVWIAPSGYGFDARQDRKWVPLNARTLANRDWNPGTIARIEGATGEGERTPEDQGRARFWFDATGLPNMPVTVVLARGTNSDRIVISATGEVGRPK</sequence>
<evidence type="ECO:0000256" key="8">
    <source>
        <dbReference type="ARBA" id="ARBA00023136"/>
    </source>
</evidence>
<evidence type="ECO:0000256" key="10">
    <source>
        <dbReference type="ARBA" id="ARBA00030775"/>
    </source>
</evidence>
<evidence type="ECO:0000313" key="14">
    <source>
        <dbReference type="EMBL" id="PXW79062.1"/>
    </source>
</evidence>
<evidence type="ECO:0000313" key="15">
    <source>
        <dbReference type="Proteomes" id="UP000248014"/>
    </source>
</evidence>
<dbReference type="InterPro" id="IPR049875">
    <property type="entry name" value="TypeII_GspH"/>
</dbReference>
<keyword evidence="7 12" id="KW-1133">Transmembrane helix</keyword>
<comment type="subcellular location">
    <subcellularLocation>
        <location evidence="1">Cell inner membrane</location>
        <topology evidence="1">Single-pass membrane protein</topology>
    </subcellularLocation>
</comment>
<dbReference type="InterPro" id="IPR002416">
    <property type="entry name" value="T2SS_protein-GspH"/>
</dbReference>
<feature type="domain" description="General secretion pathway GspH" evidence="13">
    <location>
        <begin position="86"/>
        <end position="197"/>
    </location>
</feature>
<keyword evidence="5" id="KW-0997">Cell inner membrane</keyword>
<dbReference type="AlphaFoldDB" id="A0A2V3VB80"/>
<evidence type="ECO:0000259" key="13">
    <source>
        <dbReference type="Pfam" id="PF12019"/>
    </source>
</evidence>
<keyword evidence="3" id="KW-1003">Cell membrane</keyword>
<evidence type="ECO:0000256" key="1">
    <source>
        <dbReference type="ARBA" id="ARBA00004377"/>
    </source>
</evidence>
<reference evidence="14 15" key="1">
    <citation type="submission" date="2018-05" db="EMBL/GenBank/DDBJ databases">
        <title>Genomic Encyclopedia of Type Strains, Phase IV (KMG-IV): sequencing the most valuable type-strain genomes for metagenomic binning, comparative biology and taxonomic classification.</title>
        <authorList>
            <person name="Goeker M."/>
        </authorList>
    </citation>
    <scope>NUCLEOTIDE SEQUENCE [LARGE SCALE GENOMIC DNA]</scope>
    <source>
        <strain evidence="14 15">DSM 3183</strain>
    </source>
</reference>
<dbReference type="PROSITE" id="PS00409">
    <property type="entry name" value="PROKAR_NTER_METHYL"/>
    <property type="match status" value="1"/>
</dbReference>
<dbReference type="InterPro" id="IPR012902">
    <property type="entry name" value="N_methyl_site"/>
</dbReference>
<accession>A0A2V3VB80</accession>
<gene>
    <name evidence="14" type="ORF">C7451_101124</name>
</gene>
<dbReference type="Proteomes" id="UP000248014">
    <property type="component" value="Unassembled WGS sequence"/>
</dbReference>
<dbReference type="PRINTS" id="PR00885">
    <property type="entry name" value="BCTERIALGSPH"/>
</dbReference>
<proteinExistence type="inferred from homology"/>
<dbReference type="NCBIfam" id="TIGR01708">
    <property type="entry name" value="typeII_sec_gspH"/>
    <property type="match status" value="1"/>
</dbReference>
<evidence type="ECO:0000256" key="12">
    <source>
        <dbReference type="SAM" id="Phobius"/>
    </source>
</evidence>
<evidence type="ECO:0000256" key="9">
    <source>
        <dbReference type="ARBA" id="ARBA00025772"/>
    </source>
</evidence>
<dbReference type="EMBL" id="QJJM01000001">
    <property type="protein sequence ID" value="PXW79062.1"/>
    <property type="molecule type" value="Genomic_DNA"/>
</dbReference>
<keyword evidence="8 12" id="KW-0472">Membrane</keyword>
<protein>
    <recommendedName>
        <fullName evidence="2">Type II secretion system protein H</fullName>
    </recommendedName>
    <alternativeName>
        <fullName evidence="10">General secretion pathway protein H</fullName>
    </alternativeName>
</protein>